<dbReference type="GO" id="GO:0006412">
    <property type="term" value="P:translation"/>
    <property type="evidence" value="ECO:0007669"/>
    <property type="project" value="UniProtKB-UniRule"/>
</dbReference>
<dbReference type="GO" id="GO:0022625">
    <property type="term" value="C:cytosolic large ribosomal subunit"/>
    <property type="evidence" value="ECO:0007669"/>
    <property type="project" value="TreeGrafter"/>
</dbReference>
<dbReference type="Pfam" id="PF14693">
    <property type="entry name" value="Ribosomal_TL5_C"/>
    <property type="match status" value="1"/>
</dbReference>
<keyword evidence="3 5" id="KW-0689">Ribosomal protein</keyword>
<reference evidence="9 10" key="1">
    <citation type="submission" date="2019-08" db="EMBL/GenBank/DDBJ databases">
        <title>In-depth cultivation of the pig gut microbiome towards novel bacterial diversity and tailored functional studies.</title>
        <authorList>
            <person name="Wylensek D."/>
            <person name="Hitch T.C.A."/>
            <person name="Clavel T."/>
        </authorList>
    </citation>
    <scope>NUCLEOTIDE SEQUENCE [LARGE SCALE GENOMIC DNA]</scope>
    <source>
        <strain evidence="9 10">Med78-601-WT-4W-RMD-3</strain>
    </source>
</reference>
<dbReference type="PANTHER" id="PTHR33284:SF1">
    <property type="entry name" value="RIBOSOMAL PROTEIN L25_GLN-TRNA SYNTHETASE, ANTI-CODON-BINDING DOMAIN-CONTAINING PROTEIN"/>
    <property type="match status" value="1"/>
</dbReference>
<evidence type="ECO:0000256" key="4">
    <source>
        <dbReference type="ARBA" id="ARBA00023274"/>
    </source>
</evidence>
<dbReference type="Gene3D" id="2.40.240.10">
    <property type="entry name" value="Ribosomal Protein L25, Chain P"/>
    <property type="match status" value="1"/>
</dbReference>
<evidence type="ECO:0000313" key="9">
    <source>
        <dbReference type="EMBL" id="MSS43518.1"/>
    </source>
</evidence>
<dbReference type="InterPro" id="IPR020057">
    <property type="entry name" value="Ribosomal_bL25_b-dom"/>
</dbReference>
<keyword evidence="1 5" id="KW-0699">rRNA-binding</keyword>
<dbReference type="NCBIfam" id="TIGR00731">
    <property type="entry name" value="bL25_bact_ctc"/>
    <property type="match status" value="1"/>
</dbReference>
<dbReference type="InterPro" id="IPR020930">
    <property type="entry name" value="Ribosomal_uL5_bac-type"/>
</dbReference>
<gene>
    <name evidence="5" type="primary">rplY</name>
    <name evidence="5" type="synonym">ctc</name>
    <name evidence="9" type="ORF">FYJ27_07235</name>
</gene>
<dbReference type="Gene3D" id="2.170.120.20">
    <property type="entry name" value="Ribosomal protein L25, beta domain"/>
    <property type="match status" value="1"/>
</dbReference>
<dbReference type="InterPro" id="IPR037121">
    <property type="entry name" value="Ribosomal_bL25_C"/>
</dbReference>
<evidence type="ECO:0000256" key="2">
    <source>
        <dbReference type="ARBA" id="ARBA00022884"/>
    </source>
</evidence>
<comment type="function">
    <text evidence="5">This is one of the proteins that binds to the 5S RNA in the ribosome where it forms part of the central protuberance.</text>
</comment>
<comment type="similarity">
    <text evidence="5">Belongs to the bacterial ribosomal protein bL25 family. CTC subfamily.</text>
</comment>
<dbReference type="InterPro" id="IPR020056">
    <property type="entry name" value="Rbsml_bL25/Gln-tRNA_synth_N"/>
</dbReference>
<proteinExistence type="inferred from homology"/>
<evidence type="ECO:0000313" key="10">
    <source>
        <dbReference type="Proteomes" id="UP000462760"/>
    </source>
</evidence>
<dbReference type="GO" id="GO:0008097">
    <property type="term" value="F:5S rRNA binding"/>
    <property type="evidence" value="ECO:0007669"/>
    <property type="project" value="InterPro"/>
</dbReference>
<dbReference type="InterPro" id="IPR001021">
    <property type="entry name" value="Ribosomal_bL25_long"/>
</dbReference>
<dbReference type="RefSeq" id="WP_154484199.1">
    <property type="nucleotide sequence ID" value="NZ_VULR01000008.1"/>
</dbReference>
<protein>
    <recommendedName>
        <fullName evidence="5">Large ribosomal subunit protein bL25</fullName>
    </recommendedName>
    <alternativeName>
        <fullName evidence="5">General stress protein CTC</fullName>
    </alternativeName>
</protein>
<dbReference type="GO" id="GO:0003735">
    <property type="term" value="F:structural constituent of ribosome"/>
    <property type="evidence" value="ECO:0007669"/>
    <property type="project" value="InterPro"/>
</dbReference>
<sequence>MAEVKMAAELRNEMGKNRSRQLRNKGYIPGILYGKGMETQPVKVDEAEFRKVLRKHGSSSLMDLELDDKVIPVIIKEIQEHPIKNQYLHVDFQKLRMDETVKLTIPITIVGRENVEKGDIILVQQIDEVNIECLPANIPQSVEADVSNIDLNTPLLIEDLDIAKDENITILDDVKDPIAVLTEVAEEVEEDLEEEMPEVEVIGEESEEDADEE</sequence>
<dbReference type="EMBL" id="VULR01000008">
    <property type="protein sequence ID" value="MSS43518.1"/>
    <property type="molecule type" value="Genomic_DNA"/>
</dbReference>
<keyword evidence="4 5" id="KW-0687">Ribonucleoprotein</keyword>
<comment type="caution">
    <text evidence="9">The sequence shown here is derived from an EMBL/GenBank/DDBJ whole genome shotgun (WGS) entry which is preliminary data.</text>
</comment>
<evidence type="ECO:0000256" key="5">
    <source>
        <dbReference type="HAMAP-Rule" id="MF_01334"/>
    </source>
</evidence>
<evidence type="ECO:0000256" key="6">
    <source>
        <dbReference type="SAM" id="MobiDB-lite"/>
    </source>
</evidence>
<evidence type="ECO:0000256" key="1">
    <source>
        <dbReference type="ARBA" id="ARBA00022730"/>
    </source>
</evidence>
<dbReference type="CDD" id="cd00495">
    <property type="entry name" value="Ribosomal_L25_TL5_CTC"/>
    <property type="match status" value="1"/>
</dbReference>
<name>A0A844FHV1_9FIRM</name>
<evidence type="ECO:0000256" key="3">
    <source>
        <dbReference type="ARBA" id="ARBA00022980"/>
    </source>
</evidence>
<feature type="region of interest" description="Disordered" evidence="6">
    <location>
        <begin position="188"/>
        <end position="213"/>
    </location>
</feature>
<dbReference type="AlphaFoldDB" id="A0A844FHV1"/>
<comment type="subunit">
    <text evidence="5">Part of the 50S ribosomal subunit; part of the 5S rRNA/L5/L18/L25 subcomplex. Contacts the 5S rRNA. Binds to the 5S rRNA independently of L5 and L18.</text>
</comment>
<keyword evidence="2 5" id="KW-0694">RNA-binding</keyword>
<evidence type="ECO:0000259" key="7">
    <source>
        <dbReference type="Pfam" id="PF01386"/>
    </source>
</evidence>
<dbReference type="SUPFAM" id="SSF50715">
    <property type="entry name" value="Ribosomal protein L25-like"/>
    <property type="match status" value="1"/>
</dbReference>
<dbReference type="InterPro" id="IPR011035">
    <property type="entry name" value="Ribosomal_bL25/Gln-tRNA_synth"/>
</dbReference>
<organism evidence="9 10">
    <name type="scientific">Anaerosalibacter bizertensis</name>
    <dbReference type="NCBI Taxonomy" id="932217"/>
    <lineage>
        <taxon>Bacteria</taxon>
        <taxon>Bacillati</taxon>
        <taxon>Bacillota</taxon>
        <taxon>Tissierellia</taxon>
        <taxon>Tissierellales</taxon>
        <taxon>Sporanaerobacteraceae</taxon>
        <taxon>Anaerosalibacter</taxon>
    </lineage>
</organism>
<evidence type="ECO:0000259" key="8">
    <source>
        <dbReference type="Pfam" id="PF14693"/>
    </source>
</evidence>
<feature type="domain" description="Large ribosomal subunit protein bL25 L25" evidence="7">
    <location>
        <begin position="7"/>
        <end position="92"/>
    </location>
</feature>
<accession>A0A844FHV1</accession>
<dbReference type="PANTHER" id="PTHR33284">
    <property type="entry name" value="RIBOSOMAL PROTEIN L25/GLN-TRNA SYNTHETASE, ANTI-CODON-BINDING DOMAIN-CONTAINING PROTEIN"/>
    <property type="match status" value="1"/>
</dbReference>
<dbReference type="OrthoDB" id="9790002at2"/>
<dbReference type="Proteomes" id="UP000462760">
    <property type="component" value="Unassembled WGS sequence"/>
</dbReference>
<feature type="domain" description="Large ribosomal subunit protein bL25 beta" evidence="8">
    <location>
        <begin position="101"/>
        <end position="182"/>
    </location>
</feature>
<dbReference type="HAMAP" id="MF_01334">
    <property type="entry name" value="Ribosomal_bL25_CTC"/>
    <property type="match status" value="1"/>
</dbReference>
<dbReference type="Pfam" id="PF01386">
    <property type="entry name" value="Ribosomal_L25p"/>
    <property type="match status" value="1"/>
</dbReference>
<dbReference type="InterPro" id="IPR029751">
    <property type="entry name" value="Ribosomal_L25_dom"/>
</dbReference>